<gene>
    <name evidence="1" type="ORF">D3273_13340</name>
</gene>
<comment type="caution">
    <text evidence="1">The sequence shown here is derived from an EMBL/GenBank/DDBJ whole genome shotgun (WGS) entry which is preliminary data.</text>
</comment>
<accession>A0A4Q2U686</accession>
<reference evidence="1 2" key="2">
    <citation type="submission" date="2019-02" db="EMBL/GenBank/DDBJ databases">
        <title>'Lichenibacterium ramalinii' gen. nov. sp. nov., 'Lichenibacterium minor' gen. nov. sp. nov.</title>
        <authorList>
            <person name="Pankratov T."/>
        </authorList>
    </citation>
    <scope>NUCLEOTIDE SEQUENCE [LARGE SCALE GENOMIC DNA]</scope>
    <source>
        <strain evidence="1 2">RmlP026</strain>
    </source>
</reference>
<sequence>MPLTRERPRTPVFPPPAPLPSLSDALARRAAVFGPFDLDDAPVAPRGSWQAVGRAARRVADLLDPVGR</sequence>
<dbReference type="AlphaFoldDB" id="A0A4Q2U686"/>
<dbReference type="Proteomes" id="UP000290759">
    <property type="component" value="Unassembled WGS sequence"/>
</dbReference>
<proteinExistence type="predicted"/>
<evidence type="ECO:0000313" key="1">
    <source>
        <dbReference type="EMBL" id="RYC31368.1"/>
    </source>
</evidence>
<reference evidence="1 2" key="1">
    <citation type="submission" date="2018-12" db="EMBL/GenBank/DDBJ databases">
        <authorList>
            <person name="Grouzdev D.S."/>
            <person name="Krutkina M.S."/>
        </authorList>
    </citation>
    <scope>NUCLEOTIDE SEQUENCE [LARGE SCALE GENOMIC DNA]</scope>
    <source>
        <strain evidence="1 2">RmlP026</strain>
    </source>
</reference>
<dbReference type="EMBL" id="QYBB01000014">
    <property type="protein sequence ID" value="RYC31368.1"/>
    <property type="molecule type" value="Genomic_DNA"/>
</dbReference>
<name>A0A4Q2U686_9HYPH</name>
<evidence type="ECO:0000313" key="2">
    <source>
        <dbReference type="Proteomes" id="UP000290759"/>
    </source>
</evidence>
<protein>
    <submittedName>
        <fullName evidence="1">Uncharacterized protein</fullName>
    </submittedName>
</protein>
<organism evidence="1 2">
    <name type="scientific">Lichenibacterium minor</name>
    <dbReference type="NCBI Taxonomy" id="2316528"/>
    <lineage>
        <taxon>Bacteria</taxon>
        <taxon>Pseudomonadati</taxon>
        <taxon>Pseudomonadota</taxon>
        <taxon>Alphaproteobacteria</taxon>
        <taxon>Hyphomicrobiales</taxon>
        <taxon>Lichenihabitantaceae</taxon>
        <taxon>Lichenibacterium</taxon>
    </lineage>
</organism>
<dbReference type="RefSeq" id="WP_129227331.1">
    <property type="nucleotide sequence ID" value="NZ_QYBB01000014.1"/>
</dbReference>
<keyword evidence="2" id="KW-1185">Reference proteome</keyword>